<feature type="region of interest" description="Disordered" evidence="2">
    <location>
        <begin position="60"/>
        <end position="79"/>
    </location>
</feature>
<sequence>MHILIATAGSHGDVAPYTGLGTRLHRAGHRVVMATHERSAELVRRSGLGFHPLPLDRYATSHKDDAQGQGQGRGKGAGLSKVEQIQLARELAPEMADAVAGACASGADVLLFSSSLAPLGLVAAEGLRLPSVGVFLQPLEPTREFPPVIFDMPSWGPFANRALGQCAQSLLARAFAPGVRHLQRSLGVTPQALARRRTTWPVHHGFSPAVVPRPADWRPGMEVAGYWWPSEPPGWTPDSRLADFLRSGPPPVFMGFGSMAPSDPERLGRLLVRALRLAGVRGVVQSSWAGLSVEGDDVLTVGEVPHARLFPQMATVVHHAGAGTTAAGLRAGVPAVPVPMMLDQPFWAARLISLGVSPGRIPFRRLTAENLAAAVRRAVHDPRYGRRARQVAALLATEDGAGRVLAAVEQLAGGDSAGGRGGGTEGRGPGR</sequence>
<dbReference type="PANTHER" id="PTHR48050:SF13">
    <property type="entry name" value="STEROL 3-BETA-GLUCOSYLTRANSFERASE UGT80A2"/>
    <property type="match status" value="1"/>
</dbReference>
<keyword evidence="6" id="KW-1185">Reference proteome</keyword>
<evidence type="ECO:0000259" key="3">
    <source>
        <dbReference type="Pfam" id="PF03033"/>
    </source>
</evidence>
<dbReference type="FunFam" id="3.40.50.2000:FF:000009">
    <property type="entry name" value="Sterol 3-beta-glucosyltransferase UGT80A2"/>
    <property type="match status" value="1"/>
</dbReference>
<proteinExistence type="predicted"/>
<dbReference type="Proteomes" id="UP000325598">
    <property type="component" value="Unassembled WGS sequence"/>
</dbReference>
<dbReference type="GO" id="GO:0016758">
    <property type="term" value="F:hexosyltransferase activity"/>
    <property type="evidence" value="ECO:0007669"/>
    <property type="project" value="InterPro"/>
</dbReference>
<reference evidence="5 6" key="1">
    <citation type="submission" date="2019-10" db="EMBL/GenBank/DDBJ databases">
        <title>Whole genome shotgun sequence of Streptomyces angustmyceticus NBRC 3934.</title>
        <authorList>
            <person name="Hosoyama A."/>
            <person name="Ichikawa N."/>
            <person name="Kimura A."/>
            <person name="Kitahashi Y."/>
            <person name="Komaki H."/>
            <person name="Uohara A."/>
        </authorList>
    </citation>
    <scope>NUCLEOTIDE SEQUENCE [LARGE SCALE GENOMIC DNA]</scope>
    <source>
        <strain evidence="5 6">NBRC 3934</strain>
    </source>
</reference>
<dbReference type="GO" id="GO:0005975">
    <property type="term" value="P:carbohydrate metabolic process"/>
    <property type="evidence" value="ECO:0007669"/>
    <property type="project" value="InterPro"/>
</dbReference>
<evidence type="ECO:0000259" key="4">
    <source>
        <dbReference type="Pfam" id="PF06722"/>
    </source>
</evidence>
<dbReference type="InterPro" id="IPR002213">
    <property type="entry name" value="UDP_glucos_trans"/>
</dbReference>
<evidence type="ECO:0000256" key="2">
    <source>
        <dbReference type="SAM" id="MobiDB-lite"/>
    </source>
</evidence>
<dbReference type="InterPro" id="IPR004276">
    <property type="entry name" value="GlycoTrans_28_N"/>
</dbReference>
<dbReference type="GO" id="GO:0008194">
    <property type="term" value="F:UDP-glycosyltransferase activity"/>
    <property type="evidence" value="ECO:0007669"/>
    <property type="project" value="InterPro"/>
</dbReference>
<dbReference type="EMBL" id="BLAG01000004">
    <property type="protein sequence ID" value="GES28237.1"/>
    <property type="molecule type" value="Genomic_DNA"/>
</dbReference>
<organism evidence="5 6">
    <name type="scientific">Streptomyces angustmyceticus</name>
    <dbReference type="NCBI Taxonomy" id="285578"/>
    <lineage>
        <taxon>Bacteria</taxon>
        <taxon>Bacillati</taxon>
        <taxon>Actinomycetota</taxon>
        <taxon>Actinomycetes</taxon>
        <taxon>Kitasatosporales</taxon>
        <taxon>Streptomycetaceae</taxon>
        <taxon>Streptomyces</taxon>
    </lineage>
</organism>
<comment type="caution">
    <text evidence="5">The sequence shown here is derived from an EMBL/GenBank/DDBJ whole genome shotgun (WGS) entry which is preliminary data.</text>
</comment>
<evidence type="ECO:0000313" key="5">
    <source>
        <dbReference type="EMBL" id="GES28237.1"/>
    </source>
</evidence>
<dbReference type="GeneID" id="96749378"/>
<evidence type="ECO:0000313" key="6">
    <source>
        <dbReference type="Proteomes" id="UP000325598"/>
    </source>
</evidence>
<dbReference type="InterPro" id="IPR050426">
    <property type="entry name" value="Glycosyltransferase_28"/>
</dbReference>
<evidence type="ECO:0000256" key="1">
    <source>
        <dbReference type="ARBA" id="ARBA00022679"/>
    </source>
</evidence>
<dbReference type="SUPFAM" id="SSF53756">
    <property type="entry name" value="UDP-Glycosyltransferase/glycogen phosphorylase"/>
    <property type="match status" value="1"/>
</dbReference>
<dbReference type="GO" id="GO:0033072">
    <property type="term" value="P:vancomycin biosynthetic process"/>
    <property type="evidence" value="ECO:0007669"/>
    <property type="project" value="UniProtKB-ARBA"/>
</dbReference>
<gene>
    <name evidence="5" type="ORF">San01_07240</name>
</gene>
<dbReference type="AlphaFoldDB" id="A0A5J4L1I9"/>
<dbReference type="CDD" id="cd03784">
    <property type="entry name" value="GT1_Gtf-like"/>
    <property type="match status" value="1"/>
</dbReference>
<feature type="domain" description="Glycosyltransferase family 28 N-terminal" evidence="3">
    <location>
        <begin position="3"/>
        <end position="139"/>
    </location>
</feature>
<accession>A0A5J4L1I9</accession>
<keyword evidence="1" id="KW-0808">Transferase</keyword>
<feature type="domain" description="Erythromycin biosynthesis protein CIII-like C-terminal" evidence="4">
    <location>
        <begin position="295"/>
        <end position="398"/>
    </location>
</feature>
<dbReference type="OrthoDB" id="3253247at2"/>
<dbReference type="Gene3D" id="3.40.50.2000">
    <property type="entry name" value="Glycogen Phosphorylase B"/>
    <property type="match status" value="2"/>
</dbReference>
<dbReference type="Pfam" id="PF06722">
    <property type="entry name" value="EryCIII-like_C"/>
    <property type="match status" value="1"/>
</dbReference>
<dbReference type="PANTHER" id="PTHR48050">
    <property type="entry name" value="STEROL 3-BETA-GLUCOSYLTRANSFERASE"/>
    <property type="match status" value="1"/>
</dbReference>
<dbReference type="InterPro" id="IPR010610">
    <property type="entry name" value="EryCIII-like_C"/>
</dbReference>
<name>A0A5J4L1I9_9ACTN</name>
<protein>
    <submittedName>
        <fullName evidence="5">Uncharacterized protein</fullName>
    </submittedName>
</protein>
<dbReference type="RefSeq" id="WP_086720310.1">
    <property type="nucleotide sequence ID" value="NZ_BLAG01000004.1"/>
</dbReference>
<dbReference type="Pfam" id="PF03033">
    <property type="entry name" value="Glyco_transf_28"/>
    <property type="match status" value="1"/>
</dbReference>